<evidence type="ECO:0000313" key="2">
    <source>
        <dbReference type="EMBL" id="KAI1864637.1"/>
    </source>
</evidence>
<reference evidence="2" key="1">
    <citation type="submission" date="2021-03" db="EMBL/GenBank/DDBJ databases">
        <title>Revisited historic fungal species revealed as producer of novel bioactive compounds through whole genome sequencing and comparative genomics.</title>
        <authorList>
            <person name="Vignolle G.A."/>
            <person name="Hochenegger N."/>
            <person name="Mach R.L."/>
            <person name="Mach-Aigner A.R."/>
            <person name="Javad Rahimi M."/>
            <person name="Salim K.A."/>
            <person name="Chan C.M."/>
            <person name="Lim L.B.L."/>
            <person name="Cai F."/>
            <person name="Druzhinina I.S."/>
            <person name="U'Ren J.M."/>
            <person name="Derntl C."/>
        </authorList>
    </citation>
    <scope>NUCLEOTIDE SEQUENCE</scope>
    <source>
        <strain evidence="2">TUCIM 5799</strain>
    </source>
</reference>
<protein>
    <submittedName>
        <fullName evidence="2">Uncharacterized protein</fullName>
    </submittedName>
</protein>
<dbReference type="InterPro" id="IPR021833">
    <property type="entry name" value="DUF3425"/>
</dbReference>
<organism evidence="2 3">
    <name type="scientific">Neoarthrinium moseri</name>
    <dbReference type="NCBI Taxonomy" id="1658444"/>
    <lineage>
        <taxon>Eukaryota</taxon>
        <taxon>Fungi</taxon>
        <taxon>Dikarya</taxon>
        <taxon>Ascomycota</taxon>
        <taxon>Pezizomycotina</taxon>
        <taxon>Sordariomycetes</taxon>
        <taxon>Xylariomycetidae</taxon>
        <taxon>Amphisphaeriales</taxon>
        <taxon>Apiosporaceae</taxon>
        <taxon>Neoarthrinium</taxon>
    </lineage>
</organism>
<sequence length="330" mass="37264">MSAECSYKTGGGSALFRADSHRQPYLPLQYQIMASLHNAARVHRVELQRMPHEVHMRHRGEDWADGAARPITLKPVNAQRASARQRKRRNTYDDASSDVASTPSSPQYTATASPLDNLLTTFSNCTEENVTQKRAILKRFAEQALASYMTADPCADHRLKIIQLNTINGFTRNAAALGFNFDWLICETISPFGRDGQNLKRGTAPAVSAPRSLMPTHMQLRTKHHPWLDLFPLPKMRDNLLMAASVLKAEDEQRLFDDVMESGGSGNEWAGLVVWGEPWHPQSWEISGPFLRNWGWLVRGCPEIIVSTNYWRGQRGEKPIANPSYVQERQ</sequence>
<dbReference type="Pfam" id="PF11905">
    <property type="entry name" value="DUF3425"/>
    <property type="match status" value="1"/>
</dbReference>
<dbReference type="AlphaFoldDB" id="A0A9P9WI69"/>
<dbReference type="EMBL" id="JAFIMR010000023">
    <property type="protein sequence ID" value="KAI1864637.1"/>
    <property type="molecule type" value="Genomic_DNA"/>
</dbReference>
<evidence type="ECO:0000313" key="3">
    <source>
        <dbReference type="Proteomes" id="UP000829685"/>
    </source>
</evidence>
<name>A0A9P9WI69_9PEZI</name>
<proteinExistence type="predicted"/>
<feature type="region of interest" description="Disordered" evidence="1">
    <location>
        <begin position="65"/>
        <end position="110"/>
    </location>
</feature>
<keyword evidence="3" id="KW-1185">Reference proteome</keyword>
<comment type="caution">
    <text evidence="2">The sequence shown here is derived from an EMBL/GenBank/DDBJ whole genome shotgun (WGS) entry which is preliminary data.</text>
</comment>
<gene>
    <name evidence="2" type="ORF">JX265_008361</name>
</gene>
<feature type="compositionally biased region" description="Polar residues" evidence="1">
    <location>
        <begin position="98"/>
        <end position="110"/>
    </location>
</feature>
<dbReference type="PANTHER" id="PTHR38116">
    <property type="entry name" value="CHROMOSOME 7, WHOLE GENOME SHOTGUN SEQUENCE"/>
    <property type="match status" value="1"/>
</dbReference>
<dbReference type="PANTHER" id="PTHR38116:SF1">
    <property type="entry name" value="BZIP DOMAIN-CONTAINING PROTEIN"/>
    <property type="match status" value="1"/>
</dbReference>
<evidence type="ECO:0000256" key="1">
    <source>
        <dbReference type="SAM" id="MobiDB-lite"/>
    </source>
</evidence>
<dbReference type="Proteomes" id="UP000829685">
    <property type="component" value="Unassembled WGS sequence"/>
</dbReference>
<accession>A0A9P9WI69</accession>